<evidence type="ECO:0000256" key="5">
    <source>
        <dbReference type="SAM" id="Phobius"/>
    </source>
</evidence>
<dbReference type="PROSITE" id="PS50887">
    <property type="entry name" value="GGDEF"/>
    <property type="match status" value="1"/>
</dbReference>
<dbReference type="EC" id="2.7.7.65" evidence="2"/>
<dbReference type="GO" id="GO:1902201">
    <property type="term" value="P:negative regulation of bacterial-type flagellum-dependent cell motility"/>
    <property type="evidence" value="ECO:0007669"/>
    <property type="project" value="TreeGrafter"/>
</dbReference>
<dbReference type="Gene3D" id="3.30.70.270">
    <property type="match status" value="1"/>
</dbReference>
<keyword evidence="5" id="KW-0472">Membrane</keyword>
<dbReference type="GO" id="GO:0007165">
    <property type="term" value="P:signal transduction"/>
    <property type="evidence" value="ECO:0007669"/>
    <property type="project" value="InterPro"/>
</dbReference>
<dbReference type="Gene3D" id="6.10.340.10">
    <property type="match status" value="1"/>
</dbReference>
<evidence type="ECO:0000256" key="4">
    <source>
        <dbReference type="SAM" id="MobiDB-lite"/>
    </source>
</evidence>
<evidence type="ECO:0000256" key="1">
    <source>
        <dbReference type="ARBA" id="ARBA00001946"/>
    </source>
</evidence>
<evidence type="ECO:0000313" key="8">
    <source>
        <dbReference type="EMBL" id="PLX61553.1"/>
    </source>
</evidence>
<dbReference type="FunFam" id="3.30.70.270:FF:000001">
    <property type="entry name" value="Diguanylate cyclase domain protein"/>
    <property type="match status" value="1"/>
</dbReference>
<dbReference type="InterPro" id="IPR003660">
    <property type="entry name" value="HAMP_dom"/>
</dbReference>
<dbReference type="GO" id="GO:0052621">
    <property type="term" value="F:diguanylate cyclase activity"/>
    <property type="evidence" value="ECO:0007669"/>
    <property type="project" value="UniProtKB-EC"/>
</dbReference>
<gene>
    <name evidence="8" type="ORF">C0630_10320</name>
</gene>
<evidence type="ECO:0000259" key="6">
    <source>
        <dbReference type="PROSITE" id="PS50885"/>
    </source>
</evidence>
<dbReference type="Proteomes" id="UP000235015">
    <property type="component" value="Unassembled WGS sequence"/>
</dbReference>
<comment type="cofactor">
    <cofactor evidence="1">
        <name>Mg(2+)</name>
        <dbReference type="ChEBI" id="CHEBI:18420"/>
    </cofactor>
</comment>
<comment type="caution">
    <text evidence="8">The sequence shown here is derived from an EMBL/GenBank/DDBJ whole genome shotgun (WGS) entry which is preliminary data.</text>
</comment>
<dbReference type="STRING" id="1111735.GCA_000428045_00443"/>
<dbReference type="PROSITE" id="PS50885">
    <property type="entry name" value="HAMP"/>
    <property type="match status" value="1"/>
</dbReference>
<dbReference type="InterPro" id="IPR000160">
    <property type="entry name" value="GGDEF_dom"/>
</dbReference>
<keyword evidence="5" id="KW-0812">Transmembrane</keyword>
<protein>
    <recommendedName>
        <fullName evidence="2">diguanylate cyclase</fullName>
        <ecNumber evidence="2">2.7.7.65</ecNumber>
    </recommendedName>
</protein>
<dbReference type="EMBL" id="PKUN01000014">
    <property type="protein sequence ID" value="PLX61553.1"/>
    <property type="molecule type" value="Genomic_DNA"/>
</dbReference>
<dbReference type="NCBIfam" id="TIGR00254">
    <property type="entry name" value="GGDEF"/>
    <property type="match status" value="1"/>
</dbReference>
<dbReference type="SMART" id="SM00267">
    <property type="entry name" value="GGDEF"/>
    <property type="match status" value="1"/>
</dbReference>
<dbReference type="RefSeq" id="WP_273439254.1">
    <property type="nucleotide sequence ID" value="NZ_PKUN01000014.1"/>
</dbReference>
<dbReference type="Pfam" id="PF00990">
    <property type="entry name" value="GGDEF"/>
    <property type="match status" value="1"/>
</dbReference>
<dbReference type="CDD" id="cd01949">
    <property type="entry name" value="GGDEF"/>
    <property type="match status" value="1"/>
</dbReference>
<name>A0A2N6CWD7_9GAMM</name>
<dbReference type="InterPro" id="IPR029787">
    <property type="entry name" value="Nucleotide_cyclase"/>
</dbReference>
<evidence type="ECO:0000256" key="3">
    <source>
        <dbReference type="ARBA" id="ARBA00034247"/>
    </source>
</evidence>
<dbReference type="PANTHER" id="PTHR45138:SF9">
    <property type="entry name" value="DIGUANYLATE CYCLASE DGCM-RELATED"/>
    <property type="match status" value="1"/>
</dbReference>
<feature type="domain" description="HAMP" evidence="6">
    <location>
        <begin position="332"/>
        <end position="385"/>
    </location>
</feature>
<dbReference type="GO" id="GO:0043709">
    <property type="term" value="P:cell adhesion involved in single-species biofilm formation"/>
    <property type="evidence" value="ECO:0007669"/>
    <property type="project" value="TreeGrafter"/>
</dbReference>
<dbReference type="GO" id="GO:0005886">
    <property type="term" value="C:plasma membrane"/>
    <property type="evidence" value="ECO:0007669"/>
    <property type="project" value="TreeGrafter"/>
</dbReference>
<organism evidence="8 9">
    <name type="scientific">Sedimenticola selenatireducens</name>
    <dbReference type="NCBI Taxonomy" id="191960"/>
    <lineage>
        <taxon>Bacteria</taxon>
        <taxon>Pseudomonadati</taxon>
        <taxon>Pseudomonadota</taxon>
        <taxon>Gammaproteobacteria</taxon>
        <taxon>Chromatiales</taxon>
        <taxon>Sedimenticolaceae</taxon>
        <taxon>Sedimenticola</taxon>
    </lineage>
</organism>
<evidence type="ECO:0000313" key="9">
    <source>
        <dbReference type="Proteomes" id="UP000235015"/>
    </source>
</evidence>
<evidence type="ECO:0000256" key="2">
    <source>
        <dbReference type="ARBA" id="ARBA00012528"/>
    </source>
</evidence>
<accession>A0A2N6CWD7</accession>
<reference evidence="8 9" key="1">
    <citation type="submission" date="2017-11" db="EMBL/GenBank/DDBJ databases">
        <title>Genome-resolved metagenomics identifies genetic mobility, metabolic interactions, and unexpected diversity in perchlorate-reducing communities.</title>
        <authorList>
            <person name="Barnum T.P."/>
            <person name="Figueroa I.A."/>
            <person name="Carlstrom C.I."/>
            <person name="Lucas L.N."/>
            <person name="Engelbrektson A.L."/>
            <person name="Coates J.D."/>
        </authorList>
    </citation>
    <scope>NUCLEOTIDE SEQUENCE [LARGE SCALE GENOMIC DNA]</scope>
    <source>
        <strain evidence="8">BM301</strain>
    </source>
</reference>
<feature type="domain" description="GGDEF" evidence="7">
    <location>
        <begin position="432"/>
        <end position="566"/>
    </location>
</feature>
<dbReference type="SUPFAM" id="SSF55073">
    <property type="entry name" value="Nucleotide cyclase"/>
    <property type="match status" value="1"/>
</dbReference>
<feature type="transmembrane region" description="Helical" evidence="5">
    <location>
        <begin position="308"/>
        <end position="330"/>
    </location>
</feature>
<sequence>MNLKPRFLLVTILLIVLSAIAGWWSVRTLAEDIVEQWAMRYAEKQALYDKSRTLQPILREIALARQLANSQNIREWARHPGNRKNTRSAIAEMESFRQNFQGQNYFVGLLKNGHYYYNNAENEYSGKEFRYVLDPKQKKDAWFYDLIQQGRDLHINVNPDLELGITKLWIDVLIRDGNDILGIAGTGLDLTGFIRNVVEEGVPGVTSLFVDHAGAIQIHRNQSLIDFGSISKQTNEQRTIDLLFDQASDRKAVLAAMKALEDLQQTVITEFVSVNGKRHLAGVVYLPEIGWYEITLLDLDVLLPFSQFGGILLVYAITLLGAFLLLNLFLNHQVLNPLSQLDRAMARVESGEHVDKNLGEQGTGEVRRLMQRFMHMAHAVRESRHDLESKVQERTLALERLAKIDPLTELLNRRGMTERIESELQRIQRESSHIGLLWLDVDLFKQINDRFGHAVGDQALKVMAEIIRETLRPYDVASRWGGDEFLVLVQPADAETLHHIGTRLCHQITENRQVTTIDGDTIILSASIGGHLSRKNEPLDSLLQHADQALYAAKAAGRNCFRSSEDHHTGTDGSTLPSVIG</sequence>
<proteinExistence type="predicted"/>
<comment type="catalytic activity">
    <reaction evidence="3">
        <text>2 GTP = 3',3'-c-di-GMP + 2 diphosphate</text>
        <dbReference type="Rhea" id="RHEA:24898"/>
        <dbReference type="ChEBI" id="CHEBI:33019"/>
        <dbReference type="ChEBI" id="CHEBI:37565"/>
        <dbReference type="ChEBI" id="CHEBI:58805"/>
        <dbReference type="EC" id="2.7.7.65"/>
    </reaction>
</comment>
<dbReference type="InterPro" id="IPR050469">
    <property type="entry name" value="Diguanylate_Cyclase"/>
</dbReference>
<dbReference type="AlphaFoldDB" id="A0A2N6CWD7"/>
<dbReference type="InterPro" id="IPR043128">
    <property type="entry name" value="Rev_trsase/Diguanyl_cyclase"/>
</dbReference>
<keyword evidence="5" id="KW-1133">Transmembrane helix</keyword>
<feature type="region of interest" description="Disordered" evidence="4">
    <location>
        <begin position="562"/>
        <end position="581"/>
    </location>
</feature>
<feature type="compositionally biased region" description="Polar residues" evidence="4">
    <location>
        <begin position="571"/>
        <end position="581"/>
    </location>
</feature>
<evidence type="ECO:0000259" key="7">
    <source>
        <dbReference type="PROSITE" id="PS50887"/>
    </source>
</evidence>
<dbReference type="PANTHER" id="PTHR45138">
    <property type="entry name" value="REGULATORY COMPONENTS OF SENSORY TRANSDUCTION SYSTEM"/>
    <property type="match status" value="1"/>
</dbReference>